<evidence type="ECO:0000313" key="2">
    <source>
        <dbReference type="EMBL" id="KIO27660.1"/>
    </source>
</evidence>
<evidence type="ECO:0000256" key="1">
    <source>
        <dbReference type="SAM" id="MobiDB-lite"/>
    </source>
</evidence>
<sequence length="208" mass="22818">MEQSCQTASDTARGVIHARNEYMLDGGNECVERARAENSPHRPLFEGGALSVRCSSRSLFSAVFRSFDSRRRRAARASLSSSFRADSYIEGGKKRKGNFVSRESSSSGGGGGIPQNEGTGQINPERGNSTGSSIDYITLRSFGDGHRGTLLLPAEVNKHTNGWKSDSLRKWFQARGEKKKLRETRKKGKATLTSYNLRQFAVPANSPL</sequence>
<evidence type="ECO:0000313" key="3">
    <source>
        <dbReference type="Proteomes" id="UP000054248"/>
    </source>
</evidence>
<proteinExistence type="predicted"/>
<dbReference type="AlphaFoldDB" id="A0A0C3QB55"/>
<dbReference type="HOGENOM" id="CLU_1321758_0_0_1"/>
<protein>
    <submittedName>
        <fullName evidence="2">Uncharacterized protein</fullName>
    </submittedName>
</protein>
<dbReference type="EMBL" id="KN823005">
    <property type="protein sequence ID" value="KIO27660.1"/>
    <property type="molecule type" value="Genomic_DNA"/>
</dbReference>
<keyword evidence="3" id="KW-1185">Reference proteome</keyword>
<gene>
    <name evidence="2" type="ORF">M407DRAFT_232447</name>
</gene>
<reference evidence="3" key="2">
    <citation type="submission" date="2015-01" db="EMBL/GenBank/DDBJ databases">
        <title>Evolutionary Origins and Diversification of the Mycorrhizal Mutualists.</title>
        <authorList>
            <consortium name="DOE Joint Genome Institute"/>
            <consortium name="Mycorrhizal Genomics Consortium"/>
            <person name="Kohler A."/>
            <person name="Kuo A."/>
            <person name="Nagy L.G."/>
            <person name="Floudas D."/>
            <person name="Copeland A."/>
            <person name="Barry K.W."/>
            <person name="Cichocki N."/>
            <person name="Veneault-Fourrey C."/>
            <person name="LaButti K."/>
            <person name="Lindquist E.A."/>
            <person name="Lipzen A."/>
            <person name="Lundell T."/>
            <person name="Morin E."/>
            <person name="Murat C."/>
            <person name="Riley R."/>
            <person name="Ohm R."/>
            <person name="Sun H."/>
            <person name="Tunlid A."/>
            <person name="Henrissat B."/>
            <person name="Grigoriev I.V."/>
            <person name="Hibbett D.S."/>
            <person name="Martin F."/>
        </authorList>
    </citation>
    <scope>NUCLEOTIDE SEQUENCE [LARGE SCALE GENOMIC DNA]</scope>
    <source>
        <strain evidence="3">MUT 4182</strain>
    </source>
</reference>
<organism evidence="2 3">
    <name type="scientific">Tulasnella calospora MUT 4182</name>
    <dbReference type="NCBI Taxonomy" id="1051891"/>
    <lineage>
        <taxon>Eukaryota</taxon>
        <taxon>Fungi</taxon>
        <taxon>Dikarya</taxon>
        <taxon>Basidiomycota</taxon>
        <taxon>Agaricomycotina</taxon>
        <taxon>Agaricomycetes</taxon>
        <taxon>Cantharellales</taxon>
        <taxon>Tulasnellaceae</taxon>
        <taxon>Tulasnella</taxon>
    </lineage>
</organism>
<reference evidence="2 3" key="1">
    <citation type="submission" date="2014-04" db="EMBL/GenBank/DDBJ databases">
        <authorList>
            <consortium name="DOE Joint Genome Institute"/>
            <person name="Kuo A."/>
            <person name="Girlanda M."/>
            <person name="Perotto S."/>
            <person name="Kohler A."/>
            <person name="Nagy L.G."/>
            <person name="Floudas D."/>
            <person name="Copeland A."/>
            <person name="Barry K.W."/>
            <person name="Cichocki N."/>
            <person name="Veneault-Fourrey C."/>
            <person name="LaButti K."/>
            <person name="Lindquist E.A."/>
            <person name="Lipzen A."/>
            <person name="Lundell T."/>
            <person name="Morin E."/>
            <person name="Murat C."/>
            <person name="Sun H."/>
            <person name="Tunlid A."/>
            <person name="Henrissat B."/>
            <person name="Grigoriev I.V."/>
            <person name="Hibbett D.S."/>
            <person name="Martin F."/>
            <person name="Nordberg H.P."/>
            <person name="Cantor M.N."/>
            <person name="Hua S.X."/>
        </authorList>
    </citation>
    <scope>NUCLEOTIDE SEQUENCE [LARGE SCALE GENOMIC DNA]</scope>
    <source>
        <strain evidence="2 3">MUT 4182</strain>
    </source>
</reference>
<dbReference type="Proteomes" id="UP000054248">
    <property type="component" value="Unassembled WGS sequence"/>
</dbReference>
<feature type="region of interest" description="Disordered" evidence="1">
    <location>
        <begin position="94"/>
        <end position="130"/>
    </location>
</feature>
<name>A0A0C3QB55_9AGAM</name>
<feature type="compositionally biased region" description="Polar residues" evidence="1">
    <location>
        <begin position="116"/>
        <end position="130"/>
    </location>
</feature>
<accession>A0A0C3QB55</accession>